<evidence type="ECO:0000256" key="2">
    <source>
        <dbReference type="ARBA" id="ARBA00022475"/>
    </source>
</evidence>
<comment type="subcellular location">
    <subcellularLocation>
        <location evidence="1">Cell membrane</location>
        <topology evidence="1">Multi-pass membrane protein</topology>
    </subcellularLocation>
</comment>
<evidence type="ECO:0000256" key="4">
    <source>
        <dbReference type="ARBA" id="ARBA00022989"/>
    </source>
</evidence>
<feature type="transmembrane region" description="Helical" evidence="6">
    <location>
        <begin position="147"/>
        <end position="168"/>
    </location>
</feature>
<proteinExistence type="predicted"/>
<keyword evidence="2" id="KW-1003">Cell membrane</keyword>
<dbReference type="PANTHER" id="PTHR38825">
    <property type="entry name" value="LYSINE EXPORTER PROTEIN (LYSE/YGGA)"/>
    <property type="match status" value="1"/>
</dbReference>
<feature type="transmembrane region" description="Helical" evidence="6">
    <location>
        <begin position="68"/>
        <end position="86"/>
    </location>
</feature>
<keyword evidence="5 6" id="KW-0472">Membrane</keyword>
<name>A0A3D8WX83_PRIMG</name>
<evidence type="ECO:0000256" key="5">
    <source>
        <dbReference type="ARBA" id="ARBA00023136"/>
    </source>
</evidence>
<keyword evidence="4 6" id="KW-1133">Transmembrane helix</keyword>
<dbReference type="GO" id="GO:0005886">
    <property type="term" value="C:plasma membrane"/>
    <property type="evidence" value="ECO:0007669"/>
    <property type="project" value="UniProtKB-SubCell"/>
</dbReference>
<evidence type="ECO:0000256" key="6">
    <source>
        <dbReference type="SAM" id="Phobius"/>
    </source>
</evidence>
<protein>
    <submittedName>
        <fullName evidence="7">Lysine transporter LysE</fullName>
    </submittedName>
</protein>
<dbReference type="AlphaFoldDB" id="A0A3D8WX83"/>
<dbReference type="PANTHER" id="PTHR38825:SF2">
    <property type="entry name" value="LYSINE TRANSPORTER LYSE"/>
    <property type="match status" value="1"/>
</dbReference>
<feature type="transmembrane region" description="Helical" evidence="6">
    <location>
        <begin position="180"/>
        <end position="201"/>
    </location>
</feature>
<accession>A0A3D8WX83</accession>
<dbReference type="Proteomes" id="UP000256519">
    <property type="component" value="Unassembled WGS sequence"/>
</dbReference>
<feature type="transmembrane region" description="Helical" evidence="6">
    <location>
        <begin position="34"/>
        <end position="56"/>
    </location>
</feature>
<evidence type="ECO:0000313" key="8">
    <source>
        <dbReference type="Proteomes" id="UP000256519"/>
    </source>
</evidence>
<evidence type="ECO:0000256" key="3">
    <source>
        <dbReference type="ARBA" id="ARBA00022692"/>
    </source>
</evidence>
<comment type="caution">
    <text evidence="7">The sequence shown here is derived from an EMBL/GenBank/DDBJ whole genome shotgun (WGS) entry which is preliminary data.</text>
</comment>
<dbReference type="InterPro" id="IPR001123">
    <property type="entry name" value="LeuE-type"/>
</dbReference>
<keyword evidence="3 6" id="KW-0812">Transmembrane</keyword>
<organism evidence="7 8">
    <name type="scientific">Priestia megaterium</name>
    <name type="common">Bacillus megaterium</name>
    <dbReference type="NCBI Taxonomy" id="1404"/>
    <lineage>
        <taxon>Bacteria</taxon>
        <taxon>Bacillati</taxon>
        <taxon>Bacillota</taxon>
        <taxon>Bacilli</taxon>
        <taxon>Bacillales</taxon>
        <taxon>Bacillaceae</taxon>
        <taxon>Priestia</taxon>
    </lineage>
</organism>
<feature type="transmembrane region" description="Helical" evidence="6">
    <location>
        <begin position="111"/>
        <end position="135"/>
    </location>
</feature>
<gene>
    <name evidence="7" type="ORF">C3744_22720</name>
</gene>
<reference evidence="7 8" key="1">
    <citation type="journal article" date="2018" name="Appl. Environ. Microbiol.">
        <title>Antimicrobial susceptibility testing and tentative epidemiological cut-off values of five Bacillus species relevant for use as animal feed additives or for plant protection.</title>
        <authorList>
            <person name="Agerso Y."/>
            <person name="Stuer-Lauridsen B."/>
            <person name="Bjerre K."/>
            <person name="Jensen M.G."/>
            <person name="Johansen E."/>
            <person name="Bennedsen M."/>
            <person name="Brockmann E."/>
            <person name="Nielsen B."/>
        </authorList>
    </citation>
    <scope>NUCLEOTIDE SEQUENCE [LARGE SCALE GENOMIC DNA]</scope>
    <source>
        <strain evidence="7 8">CHCC20162</strain>
    </source>
</reference>
<dbReference type="EMBL" id="PQWM01000029">
    <property type="protein sequence ID" value="RDZ11169.1"/>
    <property type="molecule type" value="Genomic_DNA"/>
</dbReference>
<evidence type="ECO:0000313" key="7">
    <source>
        <dbReference type="EMBL" id="RDZ11169.1"/>
    </source>
</evidence>
<evidence type="ECO:0000256" key="1">
    <source>
        <dbReference type="ARBA" id="ARBA00004651"/>
    </source>
</evidence>
<dbReference type="GO" id="GO:0006865">
    <property type="term" value="P:amino acid transport"/>
    <property type="evidence" value="ECO:0007669"/>
    <property type="project" value="InterPro"/>
</dbReference>
<dbReference type="Pfam" id="PF01810">
    <property type="entry name" value="LysE"/>
    <property type="match status" value="1"/>
</dbReference>
<sequence length="211" mass="23192">MVTLFLTNVLLGLSIALPVGTVTIEMTKQDLKNGFLHGWVVGLGGMTVDLLLIVLLYSGLASVLSAPFIQLIMWLIGALFLLYIGYDSIKHADHDITAPGEHVKKSFASSYVNGIFVAISPSNLIFWLSVFGTVLTNSLQSSHSFHFLLIAAGILTGILIHDLGLMTIVSGTRKVLNQLYIKWVSIAAGCILIGFSCYFLYRFIENLRMYF</sequence>